<dbReference type="EMBL" id="CP140151">
    <property type="protein sequence ID" value="WQH08929.1"/>
    <property type="molecule type" value="Genomic_DNA"/>
</dbReference>
<evidence type="ECO:0000256" key="1">
    <source>
        <dbReference type="ARBA" id="ARBA00022729"/>
    </source>
</evidence>
<keyword evidence="2 4" id="KW-0456">Lyase</keyword>
<keyword evidence="1" id="KW-0732">Signal</keyword>
<dbReference type="SUPFAM" id="SSF48230">
    <property type="entry name" value="Chondroitin AC/alginate lyase"/>
    <property type="match status" value="1"/>
</dbReference>
<dbReference type="InterPro" id="IPR008929">
    <property type="entry name" value="Chondroitin_lyas"/>
</dbReference>
<gene>
    <name evidence="4" type="ORF">SR908_15895</name>
</gene>
<organism evidence="4 5">
    <name type="scientific">Chromohalobacter canadensis</name>
    <dbReference type="NCBI Taxonomy" id="141389"/>
    <lineage>
        <taxon>Bacteria</taxon>
        <taxon>Pseudomonadati</taxon>
        <taxon>Pseudomonadota</taxon>
        <taxon>Gammaproteobacteria</taxon>
        <taxon>Oceanospirillales</taxon>
        <taxon>Halomonadaceae</taxon>
        <taxon>Chromohalobacter</taxon>
    </lineage>
</organism>
<evidence type="ECO:0000256" key="2">
    <source>
        <dbReference type="ARBA" id="ARBA00023239"/>
    </source>
</evidence>
<keyword evidence="5" id="KW-1185">Reference proteome</keyword>
<evidence type="ECO:0000313" key="4">
    <source>
        <dbReference type="EMBL" id="WQH08929.1"/>
    </source>
</evidence>
<dbReference type="RefSeq" id="WP_246925764.1">
    <property type="nucleotide sequence ID" value="NZ_CP140151.1"/>
</dbReference>
<proteinExistence type="predicted"/>
<evidence type="ECO:0000259" key="3">
    <source>
        <dbReference type="Pfam" id="PF05426"/>
    </source>
</evidence>
<dbReference type="Proteomes" id="UP001321908">
    <property type="component" value="Chromosome"/>
</dbReference>
<feature type="domain" description="Alginate lyase" evidence="3">
    <location>
        <begin position="400"/>
        <end position="680"/>
    </location>
</feature>
<accession>A0ABZ0YBF1</accession>
<dbReference type="InterPro" id="IPR008397">
    <property type="entry name" value="Alginate_lyase_dom"/>
</dbReference>
<evidence type="ECO:0000313" key="5">
    <source>
        <dbReference type="Proteomes" id="UP001321908"/>
    </source>
</evidence>
<protein>
    <submittedName>
        <fullName evidence="4">Alginate lyase family protein</fullName>
    </submittedName>
</protein>
<name>A0ABZ0YBF1_9GAMM</name>
<dbReference type="Gene3D" id="1.50.10.100">
    <property type="entry name" value="Chondroitin AC/alginate lyase"/>
    <property type="match status" value="1"/>
</dbReference>
<dbReference type="GO" id="GO:0016829">
    <property type="term" value="F:lyase activity"/>
    <property type="evidence" value="ECO:0007669"/>
    <property type="project" value="UniProtKB-KW"/>
</dbReference>
<dbReference type="Pfam" id="PF05426">
    <property type="entry name" value="Alginate_lyase"/>
    <property type="match status" value="1"/>
</dbReference>
<reference evidence="4 5" key="1">
    <citation type="submission" date="2023-11" db="EMBL/GenBank/DDBJ databases">
        <title>MicrobeMod: A computational toolkit for identifying prokaryotic methylation and restriction-modification with nanopore sequencing.</title>
        <authorList>
            <person name="Crits-Christoph A."/>
            <person name="Kang S.C."/>
            <person name="Lee H."/>
            <person name="Ostrov N."/>
        </authorList>
    </citation>
    <scope>NUCLEOTIDE SEQUENCE [LARGE SCALE GENOMIC DNA]</scope>
    <source>
        <strain evidence="4 5">ATCC 43984</strain>
    </source>
</reference>
<sequence length="742" mass="86117">MKVLASCFVNKISRLLTPFLHKQNTGEFKKAAAENLRKDYINSPASQQVDSFALYRIIGNDLIPRHAKGQSKSNLAFILENEPELPGCEKRFIVNRIVDRDEERSIIEMLESAGLYYIHIPFDCDEYRAARIDYEGVPTEYFPYTKKFSKLGEAEQKRVMMRLYRHKNNYVMNNNGARNSALRQGRSLAKWVLPWDGNCFVTAEAWEQIVSDVSLSPEYPYFLVPMARLEDNNLLFRKGFQPEAHEEPQLIFRSDSNEEFDPNFFYGRRPKVELFWRLGIAGPWERWKNEPWDLPRPSLSSDAGAYAQAGWVARLFSGQAHLENTSSGLVDRGVARNDAIGELIERLDLQVLQSSCEFKNNLFINGSFKLGEKSSFLPTSDLVNYLRRLSEEALARGPYSVTDKKTLPPSKDKHDYWHPAPYYWPNPIPIPGLPYLPRDGKRVPGTRLYEAMSDNYDRTRVQRLFDDTYTLTLAYNEFSEVRFLNHAASLVRRWFINPKTAMSPHLKYAQVRRGWNNNQGSSFGIVELKDFYFFLDAVGCLYSNGALDEKEMSCFQTWLECYLDWLVNSPQGRRERSSLNNHGTYYDLQIVAVAAFLGKTSLLKNTLLDSQCRIIQQFSPNGHQPEEMKRATTEHYCCFNLQGWIHLAELAERYGIDLWTIEGSDGRGLRKSMEWILSFLGKEWPYKQIDDFDKGRLLPIYHVYVDKYGELPFKVDHSVPSKECVKPFFFSHDGIRPFWQFT</sequence>